<organism evidence="2 3">
    <name type="scientific">Pleurodeles waltl</name>
    <name type="common">Iberian ribbed newt</name>
    <dbReference type="NCBI Taxonomy" id="8319"/>
    <lineage>
        <taxon>Eukaryota</taxon>
        <taxon>Metazoa</taxon>
        <taxon>Chordata</taxon>
        <taxon>Craniata</taxon>
        <taxon>Vertebrata</taxon>
        <taxon>Euteleostomi</taxon>
        <taxon>Amphibia</taxon>
        <taxon>Batrachia</taxon>
        <taxon>Caudata</taxon>
        <taxon>Salamandroidea</taxon>
        <taxon>Salamandridae</taxon>
        <taxon>Pleurodelinae</taxon>
        <taxon>Pleurodeles</taxon>
    </lineage>
</organism>
<name>A0AAV7X0L0_PLEWA</name>
<dbReference type="AlphaFoldDB" id="A0AAV7X0L0"/>
<accession>A0AAV7X0L0</accession>
<evidence type="ECO:0000313" key="2">
    <source>
        <dbReference type="EMBL" id="KAJ1218833.1"/>
    </source>
</evidence>
<comment type="caution">
    <text evidence="2">The sequence shown here is derived from an EMBL/GenBank/DDBJ whole genome shotgun (WGS) entry which is preliminary data.</text>
</comment>
<dbReference type="EMBL" id="JANPWB010000001">
    <property type="protein sequence ID" value="KAJ1218833.1"/>
    <property type="molecule type" value="Genomic_DNA"/>
</dbReference>
<gene>
    <name evidence="2" type="ORF">NDU88_006405</name>
</gene>
<dbReference type="Proteomes" id="UP001066276">
    <property type="component" value="Chromosome 1_1"/>
</dbReference>
<feature type="compositionally biased region" description="Basic residues" evidence="1">
    <location>
        <begin position="14"/>
        <end position="31"/>
    </location>
</feature>
<protein>
    <submittedName>
        <fullName evidence="2">Uncharacterized protein</fullName>
    </submittedName>
</protein>
<keyword evidence="3" id="KW-1185">Reference proteome</keyword>
<evidence type="ECO:0000313" key="3">
    <source>
        <dbReference type="Proteomes" id="UP001066276"/>
    </source>
</evidence>
<evidence type="ECO:0000256" key="1">
    <source>
        <dbReference type="SAM" id="MobiDB-lite"/>
    </source>
</evidence>
<reference evidence="2" key="1">
    <citation type="journal article" date="2022" name="bioRxiv">
        <title>Sequencing and chromosome-scale assembly of the giantPleurodeles waltlgenome.</title>
        <authorList>
            <person name="Brown T."/>
            <person name="Elewa A."/>
            <person name="Iarovenko S."/>
            <person name="Subramanian E."/>
            <person name="Araus A.J."/>
            <person name="Petzold A."/>
            <person name="Susuki M."/>
            <person name="Suzuki K.-i.T."/>
            <person name="Hayashi T."/>
            <person name="Toyoda A."/>
            <person name="Oliveira C."/>
            <person name="Osipova E."/>
            <person name="Leigh N.D."/>
            <person name="Simon A."/>
            <person name="Yun M.H."/>
        </authorList>
    </citation>
    <scope>NUCLEOTIDE SEQUENCE</scope>
    <source>
        <strain evidence="2">20211129_DDA</strain>
        <tissue evidence="2">Liver</tissue>
    </source>
</reference>
<proteinExistence type="predicted"/>
<feature type="region of interest" description="Disordered" evidence="1">
    <location>
        <begin position="1"/>
        <end position="68"/>
    </location>
</feature>
<sequence>MGHRAFRGPLQAGFHHRASPHRTRSVQRVRTCRSPELSGPRNQVGRPEFSLRRSGYPAPDPATAQGPTAAQHLLQLGAASLRTPVWLRISRARRGASSARVRH</sequence>